<dbReference type="Gramene" id="ONIVA02G12720.1">
    <property type="protein sequence ID" value="ONIVA02G12720.1"/>
    <property type="gene ID" value="ONIVA02G12720"/>
</dbReference>
<evidence type="ECO:0000313" key="1">
    <source>
        <dbReference type="EnsemblPlants" id="ONIVA02G12720.1"/>
    </source>
</evidence>
<organism evidence="1">
    <name type="scientific">Oryza nivara</name>
    <name type="common">Indian wild rice</name>
    <name type="synonym">Oryza sativa f. spontanea</name>
    <dbReference type="NCBI Taxonomy" id="4536"/>
    <lineage>
        <taxon>Eukaryota</taxon>
        <taxon>Viridiplantae</taxon>
        <taxon>Streptophyta</taxon>
        <taxon>Embryophyta</taxon>
        <taxon>Tracheophyta</taxon>
        <taxon>Spermatophyta</taxon>
        <taxon>Magnoliopsida</taxon>
        <taxon>Liliopsida</taxon>
        <taxon>Poales</taxon>
        <taxon>Poaceae</taxon>
        <taxon>BOP clade</taxon>
        <taxon>Oryzoideae</taxon>
        <taxon>Oryzeae</taxon>
        <taxon>Oryzinae</taxon>
        <taxon>Oryza</taxon>
    </lineage>
</organism>
<sequence length="69" mass="6928">MASKVTETAPGDLLSNGLWLAWAGCAQTNQPMCVFGVVAQGPPRLLGFSSLLLHAKGTRGGVGSVGSAS</sequence>
<reference evidence="1" key="1">
    <citation type="submission" date="2015-04" db="UniProtKB">
        <authorList>
            <consortium name="EnsemblPlants"/>
        </authorList>
    </citation>
    <scope>IDENTIFICATION</scope>
    <source>
        <strain evidence="1">SL10</strain>
    </source>
</reference>
<name>A0A0E0G4M3_ORYNI</name>
<dbReference type="Proteomes" id="UP000006591">
    <property type="component" value="Chromosome 2"/>
</dbReference>
<proteinExistence type="predicted"/>
<evidence type="ECO:0000313" key="2">
    <source>
        <dbReference type="Proteomes" id="UP000006591"/>
    </source>
</evidence>
<dbReference type="HOGENOM" id="CLU_2780206_0_0_1"/>
<dbReference type="PROSITE" id="PS51257">
    <property type="entry name" value="PROKAR_LIPOPROTEIN"/>
    <property type="match status" value="1"/>
</dbReference>
<accession>A0A0E0G4M3</accession>
<dbReference type="EnsemblPlants" id="ONIVA02G12720.1">
    <property type="protein sequence ID" value="ONIVA02G12720.1"/>
    <property type="gene ID" value="ONIVA02G12720"/>
</dbReference>
<dbReference type="AlphaFoldDB" id="A0A0E0G4M3"/>
<keyword evidence="2" id="KW-1185">Reference proteome</keyword>
<reference evidence="1" key="2">
    <citation type="submission" date="2018-04" db="EMBL/GenBank/DDBJ databases">
        <title>OnivRS2 (Oryza nivara Reference Sequence Version 2).</title>
        <authorList>
            <person name="Zhang J."/>
            <person name="Kudrna D."/>
            <person name="Lee S."/>
            <person name="Talag J."/>
            <person name="Rajasekar S."/>
            <person name="Welchert J."/>
            <person name="Hsing Y.-I."/>
            <person name="Wing R.A."/>
        </authorList>
    </citation>
    <scope>NUCLEOTIDE SEQUENCE [LARGE SCALE GENOMIC DNA]</scope>
    <source>
        <strain evidence="1">SL10</strain>
    </source>
</reference>
<protein>
    <submittedName>
        <fullName evidence="1">Uncharacterized protein</fullName>
    </submittedName>
</protein>